<dbReference type="PRINTS" id="PR00625">
    <property type="entry name" value="JDOMAIN"/>
</dbReference>
<dbReference type="SMART" id="SM00271">
    <property type="entry name" value="DnaJ"/>
    <property type="match status" value="1"/>
</dbReference>
<feature type="compositionally biased region" description="Polar residues" evidence="2">
    <location>
        <begin position="217"/>
        <end position="228"/>
    </location>
</feature>
<evidence type="ECO:0000313" key="4">
    <source>
        <dbReference type="EMBL" id="CCC52185.1"/>
    </source>
</evidence>
<gene>
    <name evidence="4" type="ORF">TVY486_1012280</name>
</gene>
<feature type="region of interest" description="Disordered" evidence="2">
    <location>
        <begin position="194"/>
        <end position="233"/>
    </location>
</feature>
<protein>
    <submittedName>
        <fullName evidence="4">Putative chaperone DNAJ-like protein</fullName>
    </submittedName>
</protein>
<feature type="region of interest" description="Disordered" evidence="2">
    <location>
        <begin position="113"/>
        <end position="135"/>
    </location>
</feature>
<evidence type="ECO:0000256" key="1">
    <source>
        <dbReference type="SAM" id="Coils"/>
    </source>
</evidence>
<evidence type="ECO:0000256" key="2">
    <source>
        <dbReference type="SAM" id="MobiDB-lite"/>
    </source>
</evidence>
<dbReference type="Gene3D" id="1.10.287.110">
    <property type="entry name" value="DnaJ domain"/>
    <property type="match status" value="1"/>
</dbReference>
<proteinExistence type="predicted"/>
<organism evidence="4">
    <name type="scientific">Trypanosoma vivax (strain Y486)</name>
    <dbReference type="NCBI Taxonomy" id="1055687"/>
    <lineage>
        <taxon>Eukaryota</taxon>
        <taxon>Discoba</taxon>
        <taxon>Euglenozoa</taxon>
        <taxon>Kinetoplastea</taxon>
        <taxon>Metakinetoplastina</taxon>
        <taxon>Trypanosomatida</taxon>
        <taxon>Trypanosomatidae</taxon>
        <taxon>Trypanosoma</taxon>
        <taxon>Duttonella</taxon>
    </lineage>
</organism>
<dbReference type="InterPro" id="IPR036869">
    <property type="entry name" value="J_dom_sf"/>
</dbReference>
<dbReference type="AlphaFoldDB" id="G0U423"/>
<dbReference type="VEuPathDB" id="TriTrypDB:TvY486_1012280"/>
<dbReference type="EMBL" id="HE573026">
    <property type="protein sequence ID" value="CCC52185.1"/>
    <property type="molecule type" value="Genomic_DNA"/>
</dbReference>
<dbReference type="SUPFAM" id="SSF46565">
    <property type="entry name" value="Chaperone J-domain"/>
    <property type="match status" value="1"/>
</dbReference>
<dbReference type="Pfam" id="PF00226">
    <property type="entry name" value="DnaJ"/>
    <property type="match status" value="1"/>
</dbReference>
<dbReference type="InterPro" id="IPR001623">
    <property type="entry name" value="DnaJ_domain"/>
</dbReference>
<feature type="coiled-coil region" evidence="1">
    <location>
        <begin position="145"/>
        <end position="187"/>
    </location>
</feature>
<dbReference type="PANTHER" id="PTHR44272">
    <property type="entry name" value="DNAJ DOMAIN (PROKARYOTIC HEAT SHOCK PROTEIN)"/>
    <property type="match status" value="1"/>
</dbReference>
<feature type="domain" description="J" evidence="3">
    <location>
        <begin position="10"/>
        <end position="75"/>
    </location>
</feature>
<dbReference type="PROSITE" id="PS50076">
    <property type="entry name" value="DNAJ_2"/>
    <property type="match status" value="1"/>
</dbReference>
<sequence>MQCDLERSRRLYQTLQLPDFSTVEVVRQAYKVLALKYHPDKNLNDPSAAEKFRSICIAYEILSNIERKRKYDSMLRMHQPLGPSPFVPGLKTSCTTPSNVTSNIYEELSTYASKKAQRRVRTPSVSTPRSERPSLYTKEQKVFFKKREKEHQAELRKRCEQEKREQRERELEKLRHQQLKREEAQQIYQMHRAVNSARRSHSSSMRQRSTNDEVRLHSNTVQRGSSQPPVKAATPAGVSAMKILGSPVRSSRIHASAEGRPLPRTGFVRETKNNSSCCFNFSTMNSEHTGIHEGNSVVLEVRQSGRRSEPERSTDFPLRQRVADTLQLDFENRLNVIVLNERNGREQVVVPQEAFERRKLFREYEHKTRHLLMEAVKAESRNGERGRKVLGRVRVSSIESVAADIRVGAQFKCTIGENNRRGSGVDRAAMWRGSSLANGQSSPANRRCSVEEAPSLSELDELMAGKRLQHLVSTGVGVGEESKLIACDCNRNDDEHLLDEGCFSTAFEHRRNDIMNEEDAEWNGLLVLIQERLSRCELEHCEKHDVLRLIKCRANERQALQLANEERARLVERESSASTILALQMSVRKLERLLCSFSTGGFRDLNHTEVTGVLKNGSDSWTGLESGMLNVDGGSEDYLEDVRRSYAAPFRTAGDGSFTMTPFLVGESVVSSQHHGPASLQKFCN</sequence>
<reference evidence="4" key="1">
    <citation type="journal article" date="2012" name="Proc. Natl. Acad. Sci. U.S.A.">
        <title>Antigenic diversity is generated by distinct evolutionary mechanisms in African trypanosome species.</title>
        <authorList>
            <person name="Jackson A.P."/>
            <person name="Berry A."/>
            <person name="Aslett M."/>
            <person name="Allison H.C."/>
            <person name="Burton P."/>
            <person name="Vavrova-Anderson J."/>
            <person name="Brown R."/>
            <person name="Browne H."/>
            <person name="Corton N."/>
            <person name="Hauser H."/>
            <person name="Gamble J."/>
            <person name="Gilderthorp R."/>
            <person name="Marcello L."/>
            <person name="McQuillan J."/>
            <person name="Otto T.D."/>
            <person name="Quail M.A."/>
            <person name="Sanders M.J."/>
            <person name="van Tonder A."/>
            <person name="Ginger M.L."/>
            <person name="Field M.C."/>
            <person name="Barry J.D."/>
            <person name="Hertz-Fowler C."/>
            <person name="Berriman M."/>
        </authorList>
    </citation>
    <scope>NUCLEOTIDE SEQUENCE</scope>
    <source>
        <strain evidence="4">Y486</strain>
    </source>
</reference>
<dbReference type="InterPro" id="IPR018253">
    <property type="entry name" value="DnaJ_domain_CS"/>
</dbReference>
<dbReference type="CDD" id="cd06257">
    <property type="entry name" value="DnaJ"/>
    <property type="match status" value="1"/>
</dbReference>
<dbReference type="InterPro" id="IPR052812">
    <property type="entry name" value="Plant_DnaJ_domain"/>
</dbReference>
<keyword evidence="1" id="KW-0175">Coiled coil</keyword>
<dbReference type="PROSITE" id="PS00636">
    <property type="entry name" value="DNAJ_1"/>
    <property type="match status" value="1"/>
</dbReference>
<name>G0U423_TRYVY</name>
<accession>G0U423</accession>
<dbReference type="PANTHER" id="PTHR44272:SF3">
    <property type="entry name" value="J DOMAIN-CONTAINING PROTEIN"/>
    <property type="match status" value="1"/>
</dbReference>
<evidence type="ECO:0000259" key="3">
    <source>
        <dbReference type="PROSITE" id="PS50076"/>
    </source>
</evidence>